<comment type="caution">
    <text evidence="7">The sequence shown here is derived from an EMBL/GenBank/DDBJ whole genome shotgun (WGS) entry which is preliminary data.</text>
</comment>
<evidence type="ECO:0000256" key="1">
    <source>
        <dbReference type="ARBA" id="ARBA00012374"/>
    </source>
</evidence>
<dbReference type="PANTHER" id="PTHR14969">
    <property type="entry name" value="SPHINGOSINE-1-PHOSPHATE PHOSPHOHYDROLASE"/>
    <property type="match status" value="1"/>
</dbReference>
<dbReference type="SUPFAM" id="SSF48317">
    <property type="entry name" value="Acid phosphatase/Vanadium-dependent haloperoxidase"/>
    <property type="match status" value="1"/>
</dbReference>
<gene>
    <name evidence="6" type="ORF">BIY20_02935</name>
    <name evidence="7" type="ORF">BIY22_16000</name>
</gene>
<dbReference type="OrthoDB" id="9773582at2"/>
<dbReference type="STRING" id="1381081.BIY22_16000"/>
<evidence type="ECO:0000313" key="9">
    <source>
        <dbReference type="Proteomes" id="UP000186313"/>
    </source>
</evidence>
<evidence type="ECO:0000256" key="4">
    <source>
        <dbReference type="SAM" id="SignalP"/>
    </source>
</evidence>
<sequence length="177" mass="18846">MKKALILFALCPMLAFADSSKTGAVGDALQFGVPLAALAVALGKDDNEGVWQLAKGAALTGIGTHGLKVTTAVLRPDGSTYNSFPSGHTSLAFSGASFLHHRYGWEYGLPAYMAASYVGYSRVYVNRHWKTDVLAGAALAYGVSYFVTTKFEDKNLAVVPAQFGNSDAQGIMFNYSF</sequence>
<evidence type="ECO:0000256" key="2">
    <source>
        <dbReference type="ARBA" id="ARBA00032707"/>
    </source>
</evidence>
<evidence type="ECO:0000256" key="3">
    <source>
        <dbReference type="ARBA" id="ARBA00047594"/>
    </source>
</evidence>
<dbReference type="GO" id="GO:0050380">
    <property type="term" value="F:undecaprenyl-diphosphatase activity"/>
    <property type="evidence" value="ECO:0007669"/>
    <property type="project" value="UniProtKB-EC"/>
</dbReference>
<feature type="signal peptide" evidence="4">
    <location>
        <begin position="1"/>
        <end position="17"/>
    </location>
</feature>
<evidence type="ECO:0000313" key="6">
    <source>
        <dbReference type="EMBL" id="OLQ85762.1"/>
    </source>
</evidence>
<dbReference type="EMBL" id="MJMJ01000004">
    <property type="protein sequence ID" value="OLQ92315.1"/>
    <property type="molecule type" value="Genomic_DNA"/>
</dbReference>
<dbReference type="Gene3D" id="1.20.144.10">
    <property type="entry name" value="Phosphatidic acid phosphatase type 2/haloperoxidase"/>
    <property type="match status" value="1"/>
</dbReference>
<proteinExistence type="predicted"/>
<dbReference type="Proteomes" id="UP000186313">
    <property type="component" value="Unassembled WGS sequence"/>
</dbReference>
<dbReference type="Proteomes" id="UP000186039">
    <property type="component" value="Unassembled WGS sequence"/>
</dbReference>
<dbReference type="CDD" id="cd03394">
    <property type="entry name" value="PAP2_like_5"/>
    <property type="match status" value="1"/>
</dbReference>
<evidence type="ECO:0000313" key="7">
    <source>
        <dbReference type="EMBL" id="OLQ92315.1"/>
    </source>
</evidence>
<organism evidence="7 9">
    <name type="scientific">Vibrio panuliri</name>
    <dbReference type="NCBI Taxonomy" id="1381081"/>
    <lineage>
        <taxon>Bacteria</taxon>
        <taxon>Pseudomonadati</taxon>
        <taxon>Pseudomonadota</taxon>
        <taxon>Gammaproteobacteria</taxon>
        <taxon>Vibrionales</taxon>
        <taxon>Vibrionaceae</taxon>
        <taxon>Vibrio</taxon>
    </lineage>
</organism>
<dbReference type="AlphaFoldDB" id="A0A1Q9HNA5"/>
<dbReference type="PANTHER" id="PTHR14969:SF13">
    <property type="entry name" value="AT30094P"/>
    <property type="match status" value="1"/>
</dbReference>
<dbReference type="SMART" id="SM00014">
    <property type="entry name" value="acidPPc"/>
    <property type="match status" value="1"/>
</dbReference>
<keyword evidence="8" id="KW-1185">Reference proteome</keyword>
<feature type="domain" description="Phosphatidic acid phosphatase type 2/haloperoxidase" evidence="5">
    <location>
        <begin position="48"/>
        <end position="148"/>
    </location>
</feature>
<comment type="catalytic activity">
    <reaction evidence="3">
        <text>di-trans,octa-cis-undecaprenyl diphosphate + H2O = di-trans,octa-cis-undecaprenyl phosphate + phosphate + H(+)</text>
        <dbReference type="Rhea" id="RHEA:28094"/>
        <dbReference type="ChEBI" id="CHEBI:15377"/>
        <dbReference type="ChEBI" id="CHEBI:15378"/>
        <dbReference type="ChEBI" id="CHEBI:43474"/>
        <dbReference type="ChEBI" id="CHEBI:58405"/>
        <dbReference type="ChEBI" id="CHEBI:60392"/>
        <dbReference type="EC" id="3.6.1.27"/>
    </reaction>
</comment>
<dbReference type="EC" id="3.6.1.27" evidence="1"/>
<evidence type="ECO:0000313" key="8">
    <source>
        <dbReference type="Proteomes" id="UP000186039"/>
    </source>
</evidence>
<accession>A0A1Q9HNA5</accession>
<name>A0A1Q9HNA5_9VIBR</name>
<evidence type="ECO:0000259" key="5">
    <source>
        <dbReference type="SMART" id="SM00014"/>
    </source>
</evidence>
<dbReference type="InterPro" id="IPR000326">
    <property type="entry name" value="PAP2/HPO"/>
</dbReference>
<dbReference type="EMBL" id="MJMH01000217">
    <property type="protein sequence ID" value="OLQ85762.1"/>
    <property type="molecule type" value="Genomic_DNA"/>
</dbReference>
<protein>
    <recommendedName>
        <fullName evidence="1">undecaprenyl-diphosphate phosphatase</fullName>
        <ecNumber evidence="1">3.6.1.27</ecNumber>
    </recommendedName>
    <alternativeName>
        <fullName evidence="2">Undecaprenyl pyrophosphate phosphatase</fullName>
    </alternativeName>
</protein>
<dbReference type="InterPro" id="IPR036938">
    <property type="entry name" value="PAP2/HPO_sf"/>
</dbReference>
<reference evidence="8 9" key="1">
    <citation type="submission" date="2016-09" db="EMBL/GenBank/DDBJ databases">
        <title>Genomic Taxonomy of the Vibrionaceae.</title>
        <authorList>
            <person name="Gonzalez-Castillo A."/>
            <person name="Gomez-Gil B."/>
            <person name="Enciso-Ibarra K."/>
        </authorList>
    </citation>
    <scope>NUCLEOTIDE SEQUENCE [LARGE SCALE GENOMIC DNA]</scope>
    <source>
        <strain evidence="6 8">CAIM 1902</strain>
        <strain evidence="7 9">CAIM 703</strain>
    </source>
</reference>
<feature type="chain" id="PRO_5043149035" description="undecaprenyl-diphosphate phosphatase" evidence="4">
    <location>
        <begin position="18"/>
        <end position="177"/>
    </location>
</feature>
<dbReference type="RefSeq" id="WP_075706478.1">
    <property type="nucleotide sequence ID" value="NZ_AP019655.1"/>
</dbReference>
<keyword evidence="4" id="KW-0732">Signal</keyword>
<dbReference type="Pfam" id="PF01569">
    <property type="entry name" value="PAP2"/>
    <property type="match status" value="1"/>
</dbReference>